<dbReference type="Proteomes" id="UP000834106">
    <property type="component" value="Chromosome 16"/>
</dbReference>
<feature type="compositionally biased region" description="Basic and acidic residues" evidence="1">
    <location>
        <begin position="9"/>
        <end position="19"/>
    </location>
</feature>
<evidence type="ECO:0000313" key="3">
    <source>
        <dbReference type="Proteomes" id="UP000834106"/>
    </source>
</evidence>
<protein>
    <submittedName>
        <fullName evidence="2">Uncharacterized protein</fullName>
    </submittedName>
</protein>
<dbReference type="EMBL" id="OU503051">
    <property type="protein sequence ID" value="CAI9778983.1"/>
    <property type="molecule type" value="Genomic_DNA"/>
</dbReference>
<evidence type="ECO:0000313" key="2">
    <source>
        <dbReference type="EMBL" id="CAI9778983.1"/>
    </source>
</evidence>
<organism evidence="2 3">
    <name type="scientific">Fraxinus pennsylvanica</name>
    <dbReference type="NCBI Taxonomy" id="56036"/>
    <lineage>
        <taxon>Eukaryota</taxon>
        <taxon>Viridiplantae</taxon>
        <taxon>Streptophyta</taxon>
        <taxon>Embryophyta</taxon>
        <taxon>Tracheophyta</taxon>
        <taxon>Spermatophyta</taxon>
        <taxon>Magnoliopsida</taxon>
        <taxon>eudicotyledons</taxon>
        <taxon>Gunneridae</taxon>
        <taxon>Pentapetalae</taxon>
        <taxon>asterids</taxon>
        <taxon>lamiids</taxon>
        <taxon>Lamiales</taxon>
        <taxon>Oleaceae</taxon>
        <taxon>Oleeae</taxon>
        <taxon>Fraxinus</taxon>
    </lineage>
</organism>
<evidence type="ECO:0000256" key="1">
    <source>
        <dbReference type="SAM" id="MobiDB-lite"/>
    </source>
</evidence>
<reference evidence="2" key="1">
    <citation type="submission" date="2023-05" db="EMBL/GenBank/DDBJ databases">
        <authorList>
            <person name="Huff M."/>
        </authorList>
    </citation>
    <scope>NUCLEOTIDE SEQUENCE</scope>
</reference>
<gene>
    <name evidence="2" type="ORF">FPE_LOCUS26413</name>
</gene>
<name>A0AAD2A0D4_9LAMI</name>
<sequence>MRRPHFRREKSEKSSERRSTVKMASKPYPNSVFVFRGGLFEEGEFDGDTLQDVVRVPHNSSGPMWRASQGLKAMDGEDPPKILDFNPRIKVDSSGQLVIEKKTCYRMQ</sequence>
<feature type="region of interest" description="Disordered" evidence="1">
    <location>
        <begin position="1"/>
        <end position="23"/>
    </location>
</feature>
<keyword evidence="3" id="KW-1185">Reference proteome</keyword>
<accession>A0AAD2A0D4</accession>
<proteinExistence type="predicted"/>
<dbReference type="AlphaFoldDB" id="A0AAD2A0D4"/>